<proteinExistence type="predicted"/>
<evidence type="ECO:0000313" key="2">
    <source>
        <dbReference type="EMBL" id="MBE9576080.1"/>
    </source>
</evidence>
<comment type="caution">
    <text evidence="2">The sequence shown here is derived from an EMBL/GenBank/DDBJ whole genome shotgun (WGS) entry which is preliminary data.</text>
</comment>
<keyword evidence="3" id="KW-1185">Reference proteome</keyword>
<keyword evidence="1" id="KW-0812">Transmembrane</keyword>
<gene>
    <name evidence="2" type="ORF">IM755_05100</name>
</gene>
<sequence>MKKQIISIFLLFMLIAPAVVTYSWLQQRKRAVKKEVKWKMIAGIDKSELVLLKFAKAETTTKLQWKHSKEFEFNNQMYDIVDKVVSKDSIKYWCWWDFKETKLNKQLDELLVGVYQHDSKSKEKQNLLYKFYKSVYFQPVFSWFPFIDKNRPTKVNVYAGFYQSKSLIVDSPPPNIYS</sequence>
<keyword evidence="1" id="KW-1133">Transmembrane helix</keyword>
<feature type="transmembrane region" description="Helical" evidence="1">
    <location>
        <begin position="6"/>
        <end position="25"/>
    </location>
</feature>
<evidence type="ECO:0000313" key="3">
    <source>
        <dbReference type="Proteomes" id="UP000656274"/>
    </source>
</evidence>
<protein>
    <submittedName>
        <fullName evidence="2">Uncharacterized protein</fullName>
    </submittedName>
</protein>
<dbReference type="RefSeq" id="WP_194094254.1">
    <property type="nucleotide sequence ID" value="NZ_JADFTZ010000001.1"/>
</dbReference>
<organism evidence="2 3">
    <name type="scientific">Flavobacterium proteolyticum</name>
    <dbReference type="NCBI Taxonomy" id="2911683"/>
    <lineage>
        <taxon>Bacteria</taxon>
        <taxon>Pseudomonadati</taxon>
        <taxon>Bacteroidota</taxon>
        <taxon>Flavobacteriia</taxon>
        <taxon>Flavobacteriales</taxon>
        <taxon>Flavobacteriaceae</taxon>
        <taxon>Flavobacterium</taxon>
    </lineage>
</organism>
<reference evidence="2 3" key="1">
    <citation type="submission" date="2020-10" db="EMBL/GenBank/DDBJ databases">
        <title>The genome sequence of Flavobacterium aquaticum 1Y8A.</title>
        <authorList>
            <person name="Liu Y."/>
        </authorList>
    </citation>
    <scope>NUCLEOTIDE SEQUENCE [LARGE SCALE GENOMIC DNA]</scope>
    <source>
        <strain evidence="2 3">1Y8A</strain>
    </source>
</reference>
<dbReference type="EMBL" id="JADFTZ010000001">
    <property type="protein sequence ID" value="MBE9576080.1"/>
    <property type="molecule type" value="Genomic_DNA"/>
</dbReference>
<name>A0ABR9WQ93_9FLAO</name>
<evidence type="ECO:0000256" key="1">
    <source>
        <dbReference type="SAM" id="Phobius"/>
    </source>
</evidence>
<keyword evidence="1" id="KW-0472">Membrane</keyword>
<dbReference type="Proteomes" id="UP000656274">
    <property type="component" value="Unassembled WGS sequence"/>
</dbReference>
<accession>A0ABR9WQ93</accession>